<evidence type="ECO:0000256" key="1">
    <source>
        <dbReference type="ARBA" id="ARBA00007664"/>
    </source>
</evidence>
<dbReference type="InterPro" id="IPR033116">
    <property type="entry name" value="TRYPSIN_SER"/>
</dbReference>
<evidence type="ECO:0000259" key="5">
    <source>
        <dbReference type="PROSITE" id="PS50240"/>
    </source>
</evidence>
<evidence type="ECO:0000256" key="2">
    <source>
        <dbReference type="ARBA" id="ARBA00023157"/>
    </source>
</evidence>
<evidence type="ECO:0000256" key="4">
    <source>
        <dbReference type="SAM" id="SignalP"/>
    </source>
</evidence>
<dbReference type="GO" id="GO:0006508">
    <property type="term" value="P:proteolysis"/>
    <property type="evidence" value="ECO:0007669"/>
    <property type="project" value="UniProtKB-KW"/>
</dbReference>
<dbReference type="PROSITE" id="PS50240">
    <property type="entry name" value="TRYPSIN_DOM"/>
    <property type="match status" value="1"/>
</dbReference>
<dbReference type="InterPro" id="IPR001314">
    <property type="entry name" value="Peptidase_S1A"/>
</dbReference>
<feature type="domain" description="Peptidase S1" evidence="5">
    <location>
        <begin position="45"/>
        <end position="287"/>
    </location>
</feature>
<evidence type="ECO:0000313" key="6">
    <source>
        <dbReference type="EMBL" id="OMH78886.1"/>
    </source>
</evidence>
<dbReference type="Pfam" id="PF00089">
    <property type="entry name" value="Trypsin"/>
    <property type="match status" value="1"/>
</dbReference>
<dbReference type="InterPro" id="IPR043504">
    <property type="entry name" value="Peptidase_S1_PA_chymotrypsin"/>
</dbReference>
<dbReference type="Gene3D" id="2.40.10.10">
    <property type="entry name" value="Trypsin-like serine proteases"/>
    <property type="match status" value="1"/>
</dbReference>
<feature type="signal peptide" evidence="4">
    <location>
        <begin position="1"/>
        <end position="21"/>
    </location>
</feature>
<dbReference type="OrthoDB" id="6380398at2759"/>
<dbReference type="PANTHER" id="PTHR24276">
    <property type="entry name" value="POLYSERASE-RELATED"/>
    <property type="match status" value="1"/>
</dbReference>
<keyword evidence="3" id="KW-0378">Hydrolase</keyword>
<dbReference type="PRINTS" id="PR00722">
    <property type="entry name" value="CHYMOTRYPSIN"/>
</dbReference>
<proteinExistence type="inferred from homology"/>
<keyword evidence="3" id="KW-0720">Serine protease</keyword>
<protein>
    <submittedName>
        <fullName evidence="6">Tryptase beta-2</fullName>
    </submittedName>
</protein>
<organism evidence="6 7">
    <name type="scientific">Zancudomyces culisetae</name>
    <name type="common">Gut fungus</name>
    <name type="synonym">Smittium culisetae</name>
    <dbReference type="NCBI Taxonomy" id="1213189"/>
    <lineage>
        <taxon>Eukaryota</taxon>
        <taxon>Fungi</taxon>
        <taxon>Fungi incertae sedis</taxon>
        <taxon>Zoopagomycota</taxon>
        <taxon>Kickxellomycotina</taxon>
        <taxon>Harpellomycetes</taxon>
        <taxon>Harpellales</taxon>
        <taxon>Legeriomycetaceae</taxon>
        <taxon>Zancudomyces</taxon>
    </lineage>
</organism>
<dbReference type="SUPFAM" id="SSF50494">
    <property type="entry name" value="Trypsin-like serine proteases"/>
    <property type="match status" value="1"/>
</dbReference>
<dbReference type="AlphaFoldDB" id="A0A1R1PD50"/>
<dbReference type="GO" id="GO:0004252">
    <property type="term" value="F:serine-type endopeptidase activity"/>
    <property type="evidence" value="ECO:0007669"/>
    <property type="project" value="InterPro"/>
</dbReference>
<name>A0A1R1PD50_ZANCU</name>
<comment type="similarity">
    <text evidence="1">Belongs to the peptidase S1 family.</text>
</comment>
<dbReference type="PROSITE" id="PS00134">
    <property type="entry name" value="TRYPSIN_HIS"/>
    <property type="match status" value="1"/>
</dbReference>
<keyword evidence="7" id="KW-1185">Reference proteome</keyword>
<evidence type="ECO:0000256" key="3">
    <source>
        <dbReference type="RuleBase" id="RU363034"/>
    </source>
</evidence>
<dbReference type="InterPro" id="IPR001254">
    <property type="entry name" value="Trypsin_dom"/>
</dbReference>
<dbReference type="PROSITE" id="PS00135">
    <property type="entry name" value="TRYPSIN_SER"/>
    <property type="match status" value="1"/>
</dbReference>
<evidence type="ECO:0000313" key="7">
    <source>
        <dbReference type="Proteomes" id="UP000188320"/>
    </source>
</evidence>
<keyword evidence="3" id="KW-0645">Protease</keyword>
<keyword evidence="2" id="KW-1015">Disulfide bond</keyword>
<dbReference type="PANTHER" id="PTHR24276:SF98">
    <property type="entry name" value="FI18310P1-RELATED"/>
    <property type="match status" value="1"/>
</dbReference>
<dbReference type="SMART" id="SM00020">
    <property type="entry name" value="Tryp_SPc"/>
    <property type="match status" value="1"/>
</dbReference>
<accession>A0A1R1PD50</accession>
<sequence length="298" mass="31956">MKSFSILNLGTLALGAAVVKAAIQMSDLILYDSEEIDNASLVTNIINGVEVESDEFGFASQIFFKSDSTYYFSCTGSLISPSYVVTAGHCVIQSGMNITTDTLAVVVGSRILGNPNNGTDYYNVVKINSGDYSTVKANDIALLKLEKPVPSSVAKPVKLYPYRVNNDLSVQVAGWGVFNTSEPMPSMGLLKTTVDISSSSNCTAYKSAWKSNFGPLICQESYNGNDSCQGDSGGPLVTKINGEQVLVGVTSTGGIKETNSTRKCGYNSIAYYARTSYFLQFIAKELGVPIRDLIYTAD</sequence>
<dbReference type="Proteomes" id="UP000188320">
    <property type="component" value="Unassembled WGS sequence"/>
</dbReference>
<dbReference type="InterPro" id="IPR018114">
    <property type="entry name" value="TRYPSIN_HIS"/>
</dbReference>
<dbReference type="CDD" id="cd00190">
    <property type="entry name" value="Tryp_SPc"/>
    <property type="match status" value="1"/>
</dbReference>
<feature type="chain" id="PRO_5013249456" evidence="4">
    <location>
        <begin position="22"/>
        <end position="298"/>
    </location>
</feature>
<dbReference type="InterPro" id="IPR050430">
    <property type="entry name" value="Peptidase_S1"/>
</dbReference>
<gene>
    <name evidence="6" type="ORF">AX774_g7715</name>
</gene>
<keyword evidence="4" id="KW-0732">Signal</keyword>
<reference evidence="7" key="1">
    <citation type="submission" date="2017-01" db="EMBL/GenBank/DDBJ databases">
        <authorList>
            <person name="Wang Y."/>
            <person name="White M."/>
            <person name="Kvist S."/>
            <person name="Moncalvo J.-M."/>
        </authorList>
    </citation>
    <scope>NUCLEOTIDE SEQUENCE [LARGE SCALE GENOMIC DNA]</scope>
    <source>
        <strain evidence="7">COL-18-3</strain>
    </source>
</reference>
<dbReference type="EMBL" id="LSSK01001742">
    <property type="protein sequence ID" value="OMH78886.1"/>
    <property type="molecule type" value="Genomic_DNA"/>
</dbReference>
<comment type="caution">
    <text evidence="6">The sequence shown here is derived from an EMBL/GenBank/DDBJ whole genome shotgun (WGS) entry which is preliminary data.</text>
</comment>
<dbReference type="InterPro" id="IPR009003">
    <property type="entry name" value="Peptidase_S1_PA"/>
</dbReference>